<evidence type="ECO:0000313" key="1">
    <source>
        <dbReference type="EnsemblPlants" id="AET2Gv20368500.4"/>
    </source>
</evidence>
<accession>A0A453B5J8</accession>
<dbReference type="AlphaFoldDB" id="A0A453B5J8"/>
<evidence type="ECO:0000313" key="2">
    <source>
        <dbReference type="Proteomes" id="UP000015105"/>
    </source>
</evidence>
<keyword evidence="2" id="KW-1185">Reference proteome</keyword>
<reference evidence="1" key="3">
    <citation type="journal article" date="2017" name="Nature">
        <title>Genome sequence of the progenitor of the wheat D genome Aegilops tauschii.</title>
        <authorList>
            <person name="Luo M.C."/>
            <person name="Gu Y.Q."/>
            <person name="Puiu D."/>
            <person name="Wang H."/>
            <person name="Twardziok S.O."/>
            <person name="Deal K.R."/>
            <person name="Huo N."/>
            <person name="Zhu T."/>
            <person name="Wang L."/>
            <person name="Wang Y."/>
            <person name="McGuire P.E."/>
            <person name="Liu S."/>
            <person name="Long H."/>
            <person name="Ramasamy R.K."/>
            <person name="Rodriguez J.C."/>
            <person name="Van S.L."/>
            <person name="Yuan L."/>
            <person name="Wang Z."/>
            <person name="Xia Z."/>
            <person name="Xiao L."/>
            <person name="Anderson O.D."/>
            <person name="Ouyang S."/>
            <person name="Liang Y."/>
            <person name="Zimin A.V."/>
            <person name="Pertea G."/>
            <person name="Qi P."/>
            <person name="Bennetzen J.L."/>
            <person name="Dai X."/>
            <person name="Dawson M.W."/>
            <person name="Muller H.G."/>
            <person name="Kugler K."/>
            <person name="Rivarola-Duarte L."/>
            <person name="Spannagl M."/>
            <person name="Mayer K.F.X."/>
            <person name="Lu F.H."/>
            <person name="Bevan M.W."/>
            <person name="Leroy P."/>
            <person name="Li P."/>
            <person name="You F.M."/>
            <person name="Sun Q."/>
            <person name="Liu Z."/>
            <person name="Lyons E."/>
            <person name="Wicker T."/>
            <person name="Salzberg S.L."/>
            <person name="Devos K.M."/>
            <person name="Dvorak J."/>
        </authorList>
    </citation>
    <scope>NUCLEOTIDE SEQUENCE [LARGE SCALE GENOMIC DNA]</scope>
    <source>
        <strain evidence="1">cv. AL8/78</strain>
    </source>
</reference>
<reference evidence="2" key="2">
    <citation type="journal article" date="2017" name="Nat. Plants">
        <title>The Aegilops tauschii genome reveals multiple impacts of transposons.</title>
        <authorList>
            <person name="Zhao G."/>
            <person name="Zou C."/>
            <person name="Li K."/>
            <person name="Wang K."/>
            <person name="Li T."/>
            <person name="Gao L."/>
            <person name="Zhang X."/>
            <person name="Wang H."/>
            <person name="Yang Z."/>
            <person name="Liu X."/>
            <person name="Jiang W."/>
            <person name="Mao L."/>
            <person name="Kong X."/>
            <person name="Jiao Y."/>
            <person name="Jia J."/>
        </authorList>
    </citation>
    <scope>NUCLEOTIDE SEQUENCE [LARGE SCALE GENOMIC DNA]</scope>
    <source>
        <strain evidence="2">cv. AL8/78</strain>
    </source>
</reference>
<organism evidence="1 2">
    <name type="scientific">Aegilops tauschii subsp. strangulata</name>
    <name type="common">Goatgrass</name>
    <dbReference type="NCBI Taxonomy" id="200361"/>
    <lineage>
        <taxon>Eukaryota</taxon>
        <taxon>Viridiplantae</taxon>
        <taxon>Streptophyta</taxon>
        <taxon>Embryophyta</taxon>
        <taxon>Tracheophyta</taxon>
        <taxon>Spermatophyta</taxon>
        <taxon>Magnoliopsida</taxon>
        <taxon>Liliopsida</taxon>
        <taxon>Poales</taxon>
        <taxon>Poaceae</taxon>
        <taxon>BOP clade</taxon>
        <taxon>Pooideae</taxon>
        <taxon>Triticodae</taxon>
        <taxon>Triticeae</taxon>
        <taxon>Triticinae</taxon>
        <taxon>Aegilops</taxon>
    </lineage>
</organism>
<dbReference type="Proteomes" id="UP000015105">
    <property type="component" value="Chromosome 2D"/>
</dbReference>
<dbReference type="Gramene" id="AET2Gv20368500.4">
    <property type="protein sequence ID" value="AET2Gv20368500.4"/>
    <property type="gene ID" value="AET2Gv20368500"/>
</dbReference>
<name>A0A453B5J8_AEGTS</name>
<sequence length="73" mass="8285">LLLQMCVQGVRPNPLLRHVQALTIPLLMEPGLSPVTTDAPRLYIQSNQLLIHGFILAIFMSSIKLKFRDDKPY</sequence>
<protein>
    <submittedName>
        <fullName evidence="1">Uncharacterized protein</fullName>
    </submittedName>
</protein>
<reference evidence="1" key="4">
    <citation type="submission" date="2019-03" db="UniProtKB">
        <authorList>
            <consortium name="EnsemblPlants"/>
        </authorList>
    </citation>
    <scope>IDENTIFICATION</scope>
</reference>
<reference evidence="1" key="5">
    <citation type="journal article" date="2021" name="G3 (Bethesda)">
        <title>Aegilops tauschii genome assembly Aet v5.0 features greater sequence contiguity and improved annotation.</title>
        <authorList>
            <person name="Wang L."/>
            <person name="Zhu T."/>
            <person name="Rodriguez J.C."/>
            <person name="Deal K.R."/>
            <person name="Dubcovsky J."/>
            <person name="McGuire P.E."/>
            <person name="Lux T."/>
            <person name="Spannagl M."/>
            <person name="Mayer K.F.X."/>
            <person name="Baldrich P."/>
            <person name="Meyers B.C."/>
            <person name="Huo N."/>
            <person name="Gu Y.Q."/>
            <person name="Zhou H."/>
            <person name="Devos K.M."/>
            <person name="Bennetzen J.L."/>
            <person name="Unver T."/>
            <person name="Budak H."/>
            <person name="Gulick P.J."/>
            <person name="Galiba G."/>
            <person name="Kalapos B."/>
            <person name="Nelson D.R."/>
            <person name="Li P."/>
            <person name="You F.M."/>
            <person name="Luo M.C."/>
            <person name="Dvorak J."/>
        </authorList>
    </citation>
    <scope>NUCLEOTIDE SEQUENCE [LARGE SCALE GENOMIC DNA]</scope>
    <source>
        <strain evidence="1">cv. AL8/78</strain>
    </source>
</reference>
<reference evidence="2" key="1">
    <citation type="journal article" date="2014" name="Science">
        <title>Ancient hybridizations among the ancestral genomes of bread wheat.</title>
        <authorList>
            <consortium name="International Wheat Genome Sequencing Consortium,"/>
            <person name="Marcussen T."/>
            <person name="Sandve S.R."/>
            <person name="Heier L."/>
            <person name="Spannagl M."/>
            <person name="Pfeifer M."/>
            <person name="Jakobsen K.S."/>
            <person name="Wulff B.B."/>
            <person name="Steuernagel B."/>
            <person name="Mayer K.F."/>
            <person name="Olsen O.A."/>
        </authorList>
    </citation>
    <scope>NUCLEOTIDE SEQUENCE [LARGE SCALE GENOMIC DNA]</scope>
    <source>
        <strain evidence="2">cv. AL8/78</strain>
    </source>
</reference>
<proteinExistence type="predicted"/>
<dbReference type="EnsemblPlants" id="AET2Gv20368500.4">
    <property type="protein sequence ID" value="AET2Gv20368500.4"/>
    <property type="gene ID" value="AET2Gv20368500"/>
</dbReference>